<keyword evidence="6" id="KW-0067">ATP-binding</keyword>
<dbReference type="GO" id="GO:0016887">
    <property type="term" value="F:ATP hydrolysis activity"/>
    <property type="evidence" value="ECO:0007669"/>
    <property type="project" value="InterPro"/>
</dbReference>
<dbReference type="PRINTS" id="PR00120">
    <property type="entry name" value="HATPASE"/>
</dbReference>
<dbReference type="InterPro" id="IPR023298">
    <property type="entry name" value="ATPase_P-typ_TM_dom_sf"/>
</dbReference>
<dbReference type="InterPro" id="IPR059000">
    <property type="entry name" value="ATPase_P-type_domA"/>
</dbReference>
<dbReference type="SUPFAM" id="SSF81665">
    <property type="entry name" value="Calcium ATPase, transmembrane domain M"/>
    <property type="match status" value="1"/>
</dbReference>
<dbReference type="InterPro" id="IPR023299">
    <property type="entry name" value="ATPase_P-typ_cyto_dom_N"/>
</dbReference>
<evidence type="ECO:0000256" key="11">
    <source>
        <dbReference type="SAM" id="Phobius"/>
    </source>
</evidence>
<dbReference type="InterPro" id="IPR006068">
    <property type="entry name" value="ATPase_P-typ_cation-transptr_C"/>
</dbReference>
<dbReference type="SUPFAM" id="SSF81660">
    <property type="entry name" value="Metal cation-transporting ATPase, ATP-binding domain N"/>
    <property type="match status" value="1"/>
</dbReference>
<dbReference type="SUPFAM" id="SSF56784">
    <property type="entry name" value="HAD-like"/>
    <property type="match status" value="1"/>
</dbReference>
<dbReference type="PANTHER" id="PTHR43294">
    <property type="entry name" value="SODIUM/POTASSIUM-TRANSPORTING ATPASE SUBUNIT ALPHA"/>
    <property type="match status" value="1"/>
</dbReference>
<evidence type="ECO:0000259" key="12">
    <source>
        <dbReference type="SMART" id="SM00831"/>
    </source>
</evidence>
<dbReference type="InterPro" id="IPR018303">
    <property type="entry name" value="ATPase_P-typ_P_site"/>
</dbReference>
<comment type="subcellular location">
    <subcellularLocation>
        <location evidence="1">Cell membrane</location>
        <topology evidence="1">Multi-pass membrane protein</topology>
    </subcellularLocation>
</comment>
<organism evidence="13 14">
    <name type="scientific">Cyanobium gracile (strain ATCC 27147 / PCC 6307)</name>
    <dbReference type="NCBI Taxonomy" id="292564"/>
    <lineage>
        <taxon>Bacteria</taxon>
        <taxon>Bacillati</taxon>
        <taxon>Cyanobacteriota</taxon>
        <taxon>Cyanophyceae</taxon>
        <taxon>Synechococcales</taxon>
        <taxon>Prochlorococcaceae</taxon>
        <taxon>Cyanobium</taxon>
    </lineage>
</organism>
<dbReference type="GO" id="GO:0005524">
    <property type="term" value="F:ATP binding"/>
    <property type="evidence" value="ECO:0007669"/>
    <property type="project" value="UniProtKB-KW"/>
</dbReference>
<feature type="transmembrane region" description="Helical" evidence="11">
    <location>
        <begin position="285"/>
        <end position="306"/>
    </location>
</feature>
<evidence type="ECO:0000256" key="5">
    <source>
        <dbReference type="ARBA" id="ARBA00022741"/>
    </source>
</evidence>
<sequence>MIPPEATDWQALSGPECLRRLGVDAEGLGGSVAAERLATTGPNRLHLPPGPGRWRILLDQFSNVMLLLLLAVAAVSAALAVVDHAVPKDAIAILLIVGLTALLGYLQESRALLALRSLLDLAQPLARVRRDGSWQRLPGDQLVPGDLIRLESGDRVPADARLLEGNDLGLQESALTGEADLVSKRPEPPLAADTPLVERSNCLFLGTAVGRGRALAVVTATGMTTVLGGIATLVHAARPEPTPLQKRLADLSRRLVAWALGLVAAVVLGGWLLGGSPLALLELALSTAVAIVPEGLPAVITVSLAIGTQRMVRRAALIRHLPAVEALGSITVICTDKTGTLTQNRQVVTELRCGTLALHPGEDGEDHGWADGSHHGFRATELAPPPGAMTGLSSGNLDLLLQAGVLCNDAEPRQQGGLGDPTEVALLEIAARAGLEATSLRARHGRAAESPFRSEQRMMAVWLGDPDGRLRAPLGPPASGPRAAEGTLLLIAKGAPEVILPCCDRWLDGAGVRPLSEAQRDWWLAQARGLAASGLRLLAFAAAPRHQGAEAGLEGLVLLGLMAQRDPPRPEVPAAVARCRGAGIRPVMVTGDHPLTARSIGEAIGLAEPGSPVVQGPELEGLDAAALEALVRRTSLFARVVPEQKLRIVQALQATGAVVAMTGDGVNDAPALRQAHVGVAMGISGSDVSREAADMVLLDDNFASIVNAVEEGRQVYANIRRFVRFILGCNLGELITIGSAPLLGLALTPLQILWINLVTDGLPALALAMGPPAEDLMGQPPIEPGESIFARGLGSAILRIGVVFGALVVALMVVAARLGRPWQTMAFTTLCLAQLGHALSAGTDRPLWRTPLLANPWLLGAVLVSAALQLMLLYVAPLARFFGVTPLTAIELAACGGVSLVFIVYLELEKLWSRQRPAPCWTPHRPRQHEP</sequence>
<keyword evidence="4 11" id="KW-0812">Transmembrane</keyword>
<dbReference type="NCBIfam" id="TIGR01494">
    <property type="entry name" value="ATPase_P-type"/>
    <property type="match status" value="2"/>
</dbReference>
<feature type="transmembrane region" description="Helical" evidence="11">
    <location>
        <begin position="852"/>
        <end position="875"/>
    </location>
</feature>
<dbReference type="InterPro" id="IPR050510">
    <property type="entry name" value="Cation_transp_ATPase_P-type"/>
</dbReference>
<evidence type="ECO:0000256" key="4">
    <source>
        <dbReference type="ARBA" id="ARBA00022692"/>
    </source>
</evidence>
<dbReference type="Pfam" id="PF00689">
    <property type="entry name" value="Cation_ATPase_C"/>
    <property type="match status" value="1"/>
</dbReference>
<dbReference type="InterPro" id="IPR044492">
    <property type="entry name" value="P_typ_ATPase_HD_dom"/>
</dbReference>
<evidence type="ECO:0000256" key="2">
    <source>
        <dbReference type="ARBA" id="ARBA00005675"/>
    </source>
</evidence>
<proteinExistence type="inferred from homology"/>
<gene>
    <name evidence="13" type="ordered locus">Cyagr_0938</name>
</gene>
<dbReference type="FunFam" id="3.40.50.1000:FF:000028">
    <property type="entry name" value="Calcium-transporting P-type ATPase, putative"/>
    <property type="match status" value="1"/>
</dbReference>
<dbReference type="InterPro" id="IPR023214">
    <property type="entry name" value="HAD_sf"/>
</dbReference>
<dbReference type="OrthoDB" id="499468at2"/>
<dbReference type="PROSITE" id="PS00154">
    <property type="entry name" value="ATPASE_E1_E2"/>
    <property type="match status" value="1"/>
</dbReference>
<evidence type="ECO:0000256" key="10">
    <source>
        <dbReference type="SAM" id="MobiDB-lite"/>
    </source>
</evidence>
<dbReference type="Pfam" id="PF13246">
    <property type="entry name" value="Cation_ATPase"/>
    <property type="match status" value="1"/>
</dbReference>
<dbReference type="PANTHER" id="PTHR43294:SF21">
    <property type="entry name" value="CATION TRANSPORTING ATPASE"/>
    <property type="match status" value="1"/>
</dbReference>
<dbReference type="Gene3D" id="3.40.50.1000">
    <property type="entry name" value="HAD superfamily/HAD-like"/>
    <property type="match status" value="1"/>
</dbReference>
<feature type="transmembrane region" description="Helical" evidence="11">
    <location>
        <begin position="61"/>
        <end position="82"/>
    </location>
</feature>
<name>K9P4T2_CYAGP</name>
<dbReference type="SFLD" id="SFLDG00002">
    <property type="entry name" value="C1.7:_P-type_atpase_like"/>
    <property type="match status" value="1"/>
</dbReference>
<evidence type="ECO:0000313" key="13">
    <source>
        <dbReference type="EMBL" id="AFY28120.1"/>
    </source>
</evidence>
<dbReference type="Pfam" id="PF00690">
    <property type="entry name" value="Cation_ATPase_N"/>
    <property type="match status" value="1"/>
</dbReference>
<dbReference type="PATRIC" id="fig|292564.3.peg.892"/>
<dbReference type="InterPro" id="IPR001757">
    <property type="entry name" value="P_typ_ATPase"/>
</dbReference>
<dbReference type="STRING" id="292564.Cyagr_0938"/>
<dbReference type="GO" id="GO:0005886">
    <property type="term" value="C:plasma membrane"/>
    <property type="evidence" value="ECO:0007669"/>
    <property type="project" value="UniProtKB-SubCell"/>
</dbReference>
<dbReference type="GO" id="GO:0006883">
    <property type="term" value="P:intracellular sodium ion homeostasis"/>
    <property type="evidence" value="ECO:0007669"/>
    <property type="project" value="TreeGrafter"/>
</dbReference>
<keyword evidence="5" id="KW-0547">Nucleotide-binding</keyword>
<dbReference type="InterPro" id="IPR008250">
    <property type="entry name" value="ATPase_P-typ_transduc_dom_A_sf"/>
</dbReference>
<feature type="transmembrane region" description="Helical" evidence="11">
    <location>
        <begin position="796"/>
        <end position="816"/>
    </location>
</feature>
<feature type="transmembrane region" description="Helical" evidence="11">
    <location>
        <begin position="881"/>
        <end position="906"/>
    </location>
</feature>
<dbReference type="Pfam" id="PF00122">
    <property type="entry name" value="E1-E2_ATPase"/>
    <property type="match status" value="1"/>
</dbReference>
<evidence type="ECO:0000313" key="14">
    <source>
        <dbReference type="Proteomes" id="UP000010388"/>
    </source>
</evidence>
<dbReference type="Gene3D" id="3.40.1110.10">
    <property type="entry name" value="Calcium-transporting ATPase, cytoplasmic domain N"/>
    <property type="match status" value="1"/>
</dbReference>
<evidence type="ECO:0000256" key="1">
    <source>
        <dbReference type="ARBA" id="ARBA00004651"/>
    </source>
</evidence>
<keyword evidence="3" id="KW-1003">Cell membrane</keyword>
<dbReference type="InterPro" id="IPR004014">
    <property type="entry name" value="ATPase_P-typ_cation-transptr_N"/>
</dbReference>
<dbReference type="Gene3D" id="1.20.1110.10">
    <property type="entry name" value="Calcium-transporting ATPase, transmembrane domain"/>
    <property type="match status" value="1"/>
</dbReference>
<dbReference type="KEGG" id="cgc:Cyagr_0938"/>
<dbReference type="SUPFAM" id="SSF81653">
    <property type="entry name" value="Calcium ATPase, transduction domain A"/>
    <property type="match status" value="1"/>
</dbReference>
<feature type="region of interest" description="Disordered" evidence="10">
    <location>
        <begin position="364"/>
        <end position="389"/>
    </location>
</feature>
<evidence type="ECO:0000256" key="8">
    <source>
        <dbReference type="ARBA" id="ARBA00022989"/>
    </source>
</evidence>
<feature type="compositionally biased region" description="Basic and acidic residues" evidence="10">
    <location>
        <begin position="364"/>
        <end position="374"/>
    </location>
</feature>
<dbReference type="GO" id="GO:0036376">
    <property type="term" value="P:sodium ion export across plasma membrane"/>
    <property type="evidence" value="ECO:0007669"/>
    <property type="project" value="TreeGrafter"/>
</dbReference>
<keyword evidence="7" id="KW-1278">Translocase</keyword>
<keyword evidence="8 11" id="KW-1133">Transmembrane helix</keyword>
<evidence type="ECO:0000256" key="9">
    <source>
        <dbReference type="ARBA" id="ARBA00023136"/>
    </source>
</evidence>
<evidence type="ECO:0000256" key="3">
    <source>
        <dbReference type="ARBA" id="ARBA00022475"/>
    </source>
</evidence>
<dbReference type="InterPro" id="IPR036412">
    <property type="entry name" value="HAD-like_sf"/>
</dbReference>
<dbReference type="GO" id="GO:1902600">
    <property type="term" value="P:proton transmembrane transport"/>
    <property type="evidence" value="ECO:0007669"/>
    <property type="project" value="TreeGrafter"/>
</dbReference>
<dbReference type="GO" id="GO:0030007">
    <property type="term" value="P:intracellular potassium ion homeostasis"/>
    <property type="evidence" value="ECO:0007669"/>
    <property type="project" value="TreeGrafter"/>
</dbReference>
<dbReference type="PRINTS" id="PR00119">
    <property type="entry name" value="CATATPASE"/>
</dbReference>
<accession>K9P4T2</accession>
<protein>
    <submittedName>
        <fullName evidence="13">Cation transport ATPase</fullName>
    </submittedName>
</protein>
<dbReference type="HOGENOM" id="CLU_002360_3_3_3"/>
<dbReference type="GO" id="GO:0005391">
    <property type="term" value="F:P-type sodium:potassium-exchanging transporter activity"/>
    <property type="evidence" value="ECO:0007669"/>
    <property type="project" value="TreeGrafter"/>
</dbReference>
<feature type="transmembrane region" description="Helical" evidence="11">
    <location>
        <begin position="89"/>
        <end position="106"/>
    </location>
</feature>
<feature type="transmembrane region" description="Helical" evidence="11">
    <location>
        <begin position="255"/>
        <end position="273"/>
    </location>
</feature>
<dbReference type="SFLD" id="SFLDF00027">
    <property type="entry name" value="p-type_atpase"/>
    <property type="match status" value="1"/>
</dbReference>
<evidence type="ECO:0000256" key="6">
    <source>
        <dbReference type="ARBA" id="ARBA00022840"/>
    </source>
</evidence>
<dbReference type="Proteomes" id="UP000010388">
    <property type="component" value="Chromosome"/>
</dbReference>
<dbReference type="EMBL" id="CP003495">
    <property type="protein sequence ID" value="AFY28120.1"/>
    <property type="molecule type" value="Genomic_DNA"/>
</dbReference>
<dbReference type="GO" id="GO:1990573">
    <property type="term" value="P:potassium ion import across plasma membrane"/>
    <property type="evidence" value="ECO:0007669"/>
    <property type="project" value="TreeGrafter"/>
</dbReference>
<feature type="domain" description="Cation-transporting P-type ATPase N-terminal" evidence="12">
    <location>
        <begin position="8"/>
        <end position="81"/>
    </location>
</feature>
<dbReference type="AlphaFoldDB" id="K9P4T2"/>
<comment type="similarity">
    <text evidence="2">Belongs to the cation transport ATPase (P-type) (TC 3.A.3) family. Type IIA subfamily.</text>
</comment>
<keyword evidence="9 11" id="KW-0472">Membrane</keyword>
<dbReference type="SFLD" id="SFLDS00003">
    <property type="entry name" value="Haloacid_Dehalogenase"/>
    <property type="match status" value="1"/>
</dbReference>
<dbReference type="Gene3D" id="2.70.150.10">
    <property type="entry name" value="Calcium-transporting ATPase, cytoplasmic transduction domain A"/>
    <property type="match status" value="1"/>
</dbReference>
<dbReference type="eggNOG" id="COG0474">
    <property type="taxonomic scope" value="Bacteria"/>
</dbReference>
<evidence type="ECO:0000256" key="7">
    <source>
        <dbReference type="ARBA" id="ARBA00022967"/>
    </source>
</evidence>
<dbReference type="SMART" id="SM00831">
    <property type="entry name" value="Cation_ATPase_N"/>
    <property type="match status" value="1"/>
</dbReference>
<reference evidence="14" key="1">
    <citation type="journal article" date="2013" name="Proc. Natl. Acad. Sci. U.S.A.">
        <title>Improving the coverage of the cyanobacterial phylum using diversity-driven genome sequencing.</title>
        <authorList>
            <person name="Shih P.M."/>
            <person name="Wu D."/>
            <person name="Latifi A."/>
            <person name="Axen S.D."/>
            <person name="Fewer D.P."/>
            <person name="Talla E."/>
            <person name="Calteau A."/>
            <person name="Cai F."/>
            <person name="Tandeau de Marsac N."/>
            <person name="Rippka R."/>
            <person name="Herdman M."/>
            <person name="Sivonen K."/>
            <person name="Coursin T."/>
            <person name="Laurent T."/>
            <person name="Goodwin L."/>
            <person name="Nolan M."/>
            <person name="Davenport K.W."/>
            <person name="Han C.S."/>
            <person name="Rubin E.M."/>
            <person name="Eisen J.A."/>
            <person name="Woyke T."/>
            <person name="Gugger M."/>
            <person name="Kerfeld C.A."/>
        </authorList>
    </citation>
    <scope>NUCLEOTIDE SEQUENCE [LARGE SCALE GENOMIC DNA]</scope>
    <source>
        <strain evidence="14">ATCC 27147 / PCC 6307</strain>
    </source>
</reference>
<dbReference type="RefSeq" id="WP_015108574.1">
    <property type="nucleotide sequence ID" value="NC_019675.1"/>
</dbReference>